<sequence length="206" mass="21672">MSTEDVYSERGFGGRQGAGERPCLVVIDMNYGFTDPESPLHCDTDDAVASIARLLDAAREAGAPVAFTTLEYDEGAKQVAKAFIAKSPGLLVLAPGTRWPQIDERIAPREGEPLLYKLFASAFHGTPLAAMLTSHGCDTVIVTGASTSGCVRATAVDALQHGYRVIVPREAVADRAPGAHDASLTDIDAKYGDVVGTDEAVAILRG</sequence>
<organism evidence="3 4">
    <name type="scientific">Capillimicrobium parvum</name>
    <dbReference type="NCBI Taxonomy" id="2884022"/>
    <lineage>
        <taxon>Bacteria</taxon>
        <taxon>Bacillati</taxon>
        <taxon>Actinomycetota</taxon>
        <taxon>Thermoleophilia</taxon>
        <taxon>Solirubrobacterales</taxon>
        <taxon>Capillimicrobiaceae</taxon>
        <taxon>Capillimicrobium</taxon>
    </lineage>
</organism>
<dbReference type="InterPro" id="IPR050272">
    <property type="entry name" value="Isochorismatase-like_hydrls"/>
</dbReference>
<dbReference type="GO" id="GO:0050127">
    <property type="term" value="F:N-carbamoylsarcosine amidase activity"/>
    <property type="evidence" value="ECO:0007669"/>
    <property type="project" value="UniProtKB-EC"/>
</dbReference>
<evidence type="ECO:0000313" key="3">
    <source>
        <dbReference type="EMBL" id="UGS39153.1"/>
    </source>
</evidence>
<dbReference type="EMBL" id="CP087164">
    <property type="protein sequence ID" value="UGS39153.1"/>
    <property type="molecule type" value="Genomic_DNA"/>
</dbReference>
<reference evidence="3" key="1">
    <citation type="journal article" date="2022" name="Int. J. Syst. Evol. Microbiol.">
        <title>Pseudomonas aegrilactucae sp. nov. and Pseudomonas morbosilactucae sp. nov., pathogens causing bacterial rot of lettuce in Japan.</title>
        <authorList>
            <person name="Sawada H."/>
            <person name="Fujikawa T."/>
            <person name="Satou M."/>
        </authorList>
    </citation>
    <scope>NUCLEOTIDE SEQUENCE</scope>
    <source>
        <strain evidence="3">0166_1</strain>
    </source>
</reference>
<dbReference type="Gene3D" id="3.40.50.850">
    <property type="entry name" value="Isochorismatase-like"/>
    <property type="match status" value="1"/>
</dbReference>
<keyword evidence="1 3" id="KW-0378">Hydrolase</keyword>
<gene>
    <name evidence="3" type="ORF">DSM104329_05585</name>
</gene>
<protein>
    <submittedName>
        <fullName evidence="3">N-carbamoylsarcosine amidase</fullName>
        <ecNumber evidence="3">3.5.1.59</ecNumber>
    </submittedName>
</protein>
<dbReference type="PANTHER" id="PTHR43540:SF1">
    <property type="entry name" value="ISOCHORISMATASE HYDROLASE"/>
    <property type="match status" value="1"/>
</dbReference>
<dbReference type="PANTHER" id="PTHR43540">
    <property type="entry name" value="PEROXYUREIDOACRYLATE/UREIDOACRYLATE AMIDOHYDROLASE-RELATED"/>
    <property type="match status" value="1"/>
</dbReference>
<dbReference type="SUPFAM" id="SSF52499">
    <property type="entry name" value="Isochorismatase-like hydrolases"/>
    <property type="match status" value="1"/>
</dbReference>
<dbReference type="RefSeq" id="WP_259313160.1">
    <property type="nucleotide sequence ID" value="NZ_CP087164.1"/>
</dbReference>
<proteinExistence type="predicted"/>
<dbReference type="InterPro" id="IPR036380">
    <property type="entry name" value="Isochorismatase-like_sf"/>
</dbReference>
<dbReference type="Proteomes" id="UP001162834">
    <property type="component" value="Chromosome"/>
</dbReference>
<keyword evidence="4" id="KW-1185">Reference proteome</keyword>
<feature type="domain" description="Isochorismatase-like" evidence="2">
    <location>
        <begin position="23"/>
        <end position="198"/>
    </location>
</feature>
<dbReference type="EC" id="3.5.1.59" evidence="3"/>
<dbReference type="AlphaFoldDB" id="A0A9E6Y3G6"/>
<dbReference type="Pfam" id="PF00857">
    <property type="entry name" value="Isochorismatase"/>
    <property type="match status" value="1"/>
</dbReference>
<evidence type="ECO:0000313" key="4">
    <source>
        <dbReference type="Proteomes" id="UP001162834"/>
    </source>
</evidence>
<dbReference type="KEGG" id="sbae:DSM104329_05585"/>
<accession>A0A9E6Y3G6</accession>
<evidence type="ECO:0000259" key="2">
    <source>
        <dbReference type="Pfam" id="PF00857"/>
    </source>
</evidence>
<evidence type="ECO:0000256" key="1">
    <source>
        <dbReference type="ARBA" id="ARBA00022801"/>
    </source>
</evidence>
<dbReference type="InterPro" id="IPR000868">
    <property type="entry name" value="Isochorismatase-like_dom"/>
</dbReference>
<name>A0A9E6Y3G6_9ACTN</name>